<dbReference type="GO" id="GO:0007169">
    <property type="term" value="P:cell surface receptor protein tyrosine kinase signaling pathway"/>
    <property type="evidence" value="ECO:0007669"/>
    <property type="project" value="TreeGrafter"/>
</dbReference>
<dbReference type="Pfam" id="PF07714">
    <property type="entry name" value="PK_Tyr_Ser-Thr"/>
    <property type="match status" value="1"/>
</dbReference>
<organism evidence="1 2">
    <name type="scientific">Paramuricea clavata</name>
    <name type="common">Red gorgonian</name>
    <name type="synonym">Violescent sea-whip</name>
    <dbReference type="NCBI Taxonomy" id="317549"/>
    <lineage>
        <taxon>Eukaryota</taxon>
        <taxon>Metazoa</taxon>
        <taxon>Cnidaria</taxon>
        <taxon>Anthozoa</taxon>
        <taxon>Octocorallia</taxon>
        <taxon>Malacalcyonacea</taxon>
        <taxon>Plexauridae</taxon>
        <taxon>Paramuricea</taxon>
    </lineage>
</organism>
<dbReference type="EMBL" id="CACRXK020014874">
    <property type="protein sequence ID" value="CAB4027555.1"/>
    <property type="molecule type" value="Genomic_DNA"/>
</dbReference>
<keyword evidence="1" id="KW-0418">Kinase</keyword>
<protein>
    <submittedName>
        <fullName evidence="1">Proto-oncogene tyrosine- kinase receptor Ret</fullName>
    </submittedName>
</protein>
<accession>A0A6S7J688</accession>
<dbReference type="PANTHER" id="PTHR24416:SF620">
    <property type="entry name" value="TYROSINE-PROTEIN KINASE RECEPTOR TORSO"/>
    <property type="match status" value="1"/>
</dbReference>
<comment type="caution">
    <text evidence="1">The sequence shown here is derived from an EMBL/GenBank/DDBJ whole genome shotgun (WGS) entry which is preliminary data.</text>
</comment>
<dbReference type="GO" id="GO:0004714">
    <property type="term" value="F:transmembrane receptor protein tyrosine kinase activity"/>
    <property type="evidence" value="ECO:0007669"/>
    <property type="project" value="TreeGrafter"/>
</dbReference>
<keyword evidence="1" id="KW-0675">Receptor</keyword>
<dbReference type="GO" id="GO:0005886">
    <property type="term" value="C:plasma membrane"/>
    <property type="evidence" value="ECO:0007669"/>
    <property type="project" value="TreeGrafter"/>
</dbReference>
<proteinExistence type="predicted"/>
<feature type="non-terminal residue" evidence="1">
    <location>
        <position position="1"/>
    </location>
</feature>
<dbReference type="OrthoDB" id="10059265at2759"/>
<dbReference type="InterPro" id="IPR011009">
    <property type="entry name" value="Kinase-like_dom_sf"/>
</dbReference>
<keyword evidence="1" id="KW-0808">Transferase</keyword>
<evidence type="ECO:0000313" key="1">
    <source>
        <dbReference type="EMBL" id="CAB4027555.1"/>
    </source>
</evidence>
<dbReference type="InterPro" id="IPR001245">
    <property type="entry name" value="Ser-Thr/Tyr_kinase_cat_dom"/>
</dbReference>
<evidence type="ECO:0000313" key="2">
    <source>
        <dbReference type="Proteomes" id="UP001152795"/>
    </source>
</evidence>
<dbReference type="GO" id="GO:0043235">
    <property type="term" value="C:receptor complex"/>
    <property type="evidence" value="ECO:0007669"/>
    <property type="project" value="TreeGrafter"/>
</dbReference>
<keyword evidence="2" id="KW-1185">Reference proteome</keyword>
<dbReference type="SUPFAM" id="SSF56112">
    <property type="entry name" value="Protein kinase-like (PK-like)"/>
    <property type="match status" value="1"/>
</dbReference>
<name>A0A6S7J688_PARCT</name>
<gene>
    <name evidence="1" type="ORF">PACLA_8A058697</name>
</gene>
<dbReference type="InterPro" id="IPR050122">
    <property type="entry name" value="RTK"/>
</dbReference>
<dbReference type="AlphaFoldDB" id="A0A6S7J688"/>
<sequence length="102" mass="11965">EEPYPEISPFETFTLVASGKRMERPPQCSEELYELMKKCWEHEQENRPSFHDIHEQLKGMLAETDHRAYTNVVEMCEEGSDVLTDDRRISLESLGDLRYTKG</sequence>
<dbReference type="Gene3D" id="1.10.510.10">
    <property type="entry name" value="Transferase(Phosphotransferase) domain 1"/>
    <property type="match status" value="1"/>
</dbReference>
<dbReference type="PANTHER" id="PTHR24416">
    <property type="entry name" value="TYROSINE-PROTEIN KINASE RECEPTOR"/>
    <property type="match status" value="1"/>
</dbReference>
<dbReference type="Proteomes" id="UP001152795">
    <property type="component" value="Unassembled WGS sequence"/>
</dbReference>
<reference evidence="1" key="1">
    <citation type="submission" date="2020-04" db="EMBL/GenBank/DDBJ databases">
        <authorList>
            <person name="Alioto T."/>
            <person name="Alioto T."/>
            <person name="Gomez Garrido J."/>
        </authorList>
    </citation>
    <scope>NUCLEOTIDE SEQUENCE</scope>
    <source>
        <strain evidence="1">A484AB</strain>
    </source>
</reference>